<dbReference type="FunFam" id="1.10.220.30:FF:000001">
    <property type="entry name" value="Flagellar motor switch protein FliG"/>
    <property type="match status" value="1"/>
</dbReference>
<dbReference type="InterPro" id="IPR028263">
    <property type="entry name" value="FliG_N"/>
</dbReference>
<evidence type="ECO:0000313" key="13">
    <source>
        <dbReference type="EMBL" id="SDI12069.1"/>
    </source>
</evidence>
<evidence type="ECO:0000256" key="9">
    <source>
        <dbReference type="ARBA" id="ARBA00023143"/>
    </source>
</evidence>
<evidence type="ECO:0000259" key="12">
    <source>
        <dbReference type="Pfam" id="PF14842"/>
    </source>
</evidence>
<accession>A0A1G8HZF6</accession>
<feature type="domain" description="Flagellar motor switch protein FliG C-terminal" evidence="10">
    <location>
        <begin position="220"/>
        <end position="326"/>
    </location>
</feature>
<organism evidence="13 14">
    <name type="scientific">Proteiniclasticum ruminis</name>
    <dbReference type="NCBI Taxonomy" id="398199"/>
    <lineage>
        <taxon>Bacteria</taxon>
        <taxon>Bacillati</taxon>
        <taxon>Bacillota</taxon>
        <taxon>Clostridia</taxon>
        <taxon>Eubacteriales</taxon>
        <taxon>Clostridiaceae</taxon>
        <taxon>Proteiniclasticum</taxon>
    </lineage>
</organism>
<evidence type="ECO:0000256" key="7">
    <source>
        <dbReference type="ARBA" id="ARBA00022779"/>
    </source>
</evidence>
<feature type="domain" description="Flagellar motor switch protein FliG middle" evidence="11">
    <location>
        <begin position="118"/>
        <end position="190"/>
    </location>
</feature>
<keyword evidence="13" id="KW-0282">Flagellum</keyword>
<dbReference type="PANTHER" id="PTHR30534:SF0">
    <property type="entry name" value="FLAGELLAR MOTOR SWITCH PROTEIN FLIG"/>
    <property type="match status" value="1"/>
</dbReference>
<evidence type="ECO:0000256" key="4">
    <source>
        <dbReference type="ARBA" id="ARBA00021870"/>
    </source>
</evidence>
<evidence type="ECO:0000256" key="1">
    <source>
        <dbReference type="ARBA" id="ARBA00004117"/>
    </source>
</evidence>
<evidence type="ECO:0000256" key="8">
    <source>
        <dbReference type="ARBA" id="ARBA00023136"/>
    </source>
</evidence>
<proteinExistence type="inferred from homology"/>
<dbReference type="Pfam" id="PF14841">
    <property type="entry name" value="FliG_M"/>
    <property type="match status" value="1"/>
</dbReference>
<dbReference type="Pfam" id="PF01706">
    <property type="entry name" value="FliG_C"/>
    <property type="match status" value="1"/>
</dbReference>
<keyword evidence="6" id="KW-0145">Chemotaxis</keyword>
<feature type="domain" description="Flagellar motor switch protein FliG N-terminal" evidence="12">
    <location>
        <begin position="7"/>
        <end position="105"/>
    </location>
</feature>
<comment type="subcellular location">
    <subcellularLocation>
        <location evidence="1">Bacterial flagellum basal body</location>
    </subcellularLocation>
    <subcellularLocation>
        <location evidence="2">Cell membrane</location>
        <topology evidence="2">Peripheral membrane protein</topology>
        <orientation evidence="2">Cytoplasmic side</orientation>
    </subcellularLocation>
</comment>
<dbReference type="Gene3D" id="1.10.220.30">
    <property type="match status" value="3"/>
</dbReference>
<dbReference type="SUPFAM" id="SSF48029">
    <property type="entry name" value="FliG"/>
    <property type="match status" value="2"/>
</dbReference>
<reference evidence="13 14" key="1">
    <citation type="submission" date="2016-10" db="EMBL/GenBank/DDBJ databases">
        <authorList>
            <person name="de Groot N.N."/>
        </authorList>
    </citation>
    <scope>NUCLEOTIDE SEQUENCE [LARGE SCALE GENOMIC DNA]</scope>
    <source>
        <strain evidence="13 14">CGMCC 1.5058</strain>
    </source>
</reference>
<dbReference type="EMBL" id="FNDZ01000001">
    <property type="protein sequence ID" value="SDI12069.1"/>
    <property type="molecule type" value="Genomic_DNA"/>
</dbReference>
<sequence length="336" mass="37536">MQSKENSGIKKAAILLISLGPDISAQILRMLPDAMIQKVTYEIANTEYVEPQERERIIEDFMDMASAREYIIDGGIDYARNLLTKALGTVRAKEVMDVLTQIQQREMPFAILRKADTHQLANMLSNEHPQTIALIMCYIQPDKAADVLSLFPHELQTEVAERIGVINRTSPAVIKKIESILQNKFSNIIESDAENIGGVKTLVEILNSVDRTTEKNILNDLEKTQPELAEVIKANLFVFEDIVTLDKSSIQRVLREVDNEQLVLALKGASEEVATVVYANLSKRAADTVREDIEFMGPVRLSTVEEAQHKIVGIIRRLEEAGEIVIGRGDSDSIIV</sequence>
<keyword evidence="7" id="KW-0283">Flagellar rotation</keyword>
<dbReference type="InterPro" id="IPR032779">
    <property type="entry name" value="FliG_M"/>
</dbReference>
<dbReference type="GO" id="GO:0003774">
    <property type="term" value="F:cytoskeletal motor activity"/>
    <property type="evidence" value="ECO:0007669"/>
    <property type="project" value="InterPro"/>
</dbReference>
<keyword evidence="13" id="KW-0969">Cilium</keyword>
<evidence type="ECO:0000259" key="11">
    <source>
        <dbReference type="Pfam" id="PF14841"/>
    </source>
</evidence>
<evidence type="ECO:0000259" key="10">
    <source>
        <dbReference type="Pfam" id="PF01706"/>
    </source>
</evidence>
<evidence type="ECO:0000256" key="5">
    <source>
        <dbReference type="ARBA" id="ARBA00022475"/>
    </source>
</evidence>
<dbReference type="PIRSF" id="PIRSF003161">
    <property type="entry name" value="FliG"/>
    <property type="match status" value="1"/>
</dbReference>
<keyword evidence="5" id="KW-1003">Cell membrane</keyword>
<dbReference type="Proteomes" id="UP000183255">
    <property type="component" value="Unassembled WGS sequence"/>
</dbReference>
<keyword evidence="9" id="KW-0975">Bacterial flagellum</keyword>
<evidence type="ECO:0000256" key="3">
    <source>
        <dbReference type="ARBA" id="ARBA00010299"/>
    </source>
</evidence>
<evidence type="ECO:0000313" key="14">
    <source>
        <dbReference type="Proteomes" id="UP000183255"/>
    </source>
</evidence>
<dbReference type="GO" id="GO:0071973">
    <property type="term" value="P:bacterial-type flagellum-dependent cell motility"/>
    <property type="evidence" value="ECO:0007669"/>
    <property type="project" value="InterPro"/>
</dbReference>
<keyword evidence="13" id="KW-0966">Cell projection</keyword>
<dbReference type="GO" id="GO:0006935">
    <property type="term" value="P:chemotaxis"/>
    <property type="evidence" value="ECO:0007669"/>
    <property type="project" value="UniProtKB-KW"/>
</dbReference>
<dbReference type="Pfam" id="PF14842">
    <property type="entry name" value="FliG_N"/>
    <property type="match status" value="1"/>
</dbReference>
<dbReference type="NCBIfam" id="TIGR00207">
    <property type="entry name" value="fliG"/>
    <property type="match status" value="1"/>
</dbReference>
<protein>
    <recommendedName>
        <fullName evidence="4">Flagellar motor switch protein FliG</fullName>
    </recommendedName>
</protein>
<dbReference type="RefSeq" id="WP_031574206.1">
    <property type="nucleotide sequence ID" value="NZ_FNDZ01000001.1"/>
</dbReference>
<dbReference type="AlphaFoldDB" id="A0A1G8HZF6"/>
<dbReference type="InterPro" id="IPR011002">
    <property type="entry name" value="FliG_a-hlx"/>
</dbReference>
<gene>
    <name evidence="13" type="ORF">SAMN05421804_101727</name>
</gene>
<dbReference type="GO" id="GO:0009425">
    <property type="term" value="C:bacterial-type flagellum basal body"/>
    <property type="evidence" value="ECO:0007669"/>
    <property type="project" value="UniProtKB-SubCell"/>
</dbReference>
<dbReference type="PRINTS" id="PR00954">
    <property type="entry name" value="FLGMOTORFLIG"/>
</dbReference>
<name>A0A1G8HZF6_9CLOT</name>
<evidence type="ECO:0000256" key="2">
    <source>
        <dbReference type="ARBA" id="ARBA00004413"/>
    </source>
</evidence>
<keyword evidence="8" id="KW-0472">Membrane</keyword>
<dbReference type="GO" id="GO:0005886">
    <property type="term" value="C:plasma membrane"/>
    <property type="evidence" value="ECO:0007669"/>
    <property type="project" value="UniProtKB-SubCell"/>
</dbReference>
<evidence type="ECO:0000256" key="6">
    <source>
        <dbReference type="ARBA" id="ARBA00022500"/>
    </source>
</evidence>
<dbReference type="InterPro" id="IPR000090">
    <property type="entry name" value="Flg_Motor_Flig"/>
</dbReference>
<dbReference type="PANTHER" id="PTHR30534">
    <property type="entry name" value="FLAGELLAR MOTOR SWITCH PROTEIN FLIG"/>
    <property type="match status" value="1"/>
</dbReference>
<comment type="similarity">
    <text evidence="3">Belongs to the FliG family.</text>
</comment>
<dbReference type="InterPro" id="IPR023087">
    <property type="entry name" value="Flg_Motor_Flig_C"/>
</dbReference>